<dbReference type="Proteomes" id="UP000199752">
    <property type="component" value="Chromosome 3"/>
</dbReference>
<proteinExistence type="predicted"/>
<dbReference type="VEuPathDB" id="CryptoDB:CHUDEA3_1520"/>
<evidence type="ECO:0000313" key="3">
    <source>
        <dbReference type="EMBL" id="CUV05016.1"/>
    </source>
</evidence>
<dbReference type="Proteomes" id="UP001429100">
    <property type="component" value="Unassembled WGS sequence"/>
</dbReference>
<keyword evidence="1" id="KW-0472">Membrane</keyword>
<keyword evidence="1" id="KW-0812">Transmembrane</keyword>
<sequence length="589" mass="67685">MQTCNNADLHHNNDEHAIANPINIIPNTGFQQYFDFSRTHQCYIGQFSEPYEQRNITYNNGVLYSRDEHIVFNLKMNKIITASESFGELLGIVHCHIYYLNEINMVSILHKLAVLSQSNNFKGRIKRDERFKLLLDVIVLRSNFPCRFSPKELSNIAWSLVKLGLNNHKIFDFVCNESIIQLERFISINLSIILWSFAKAGKFNKNLFVYAIPKILSELDNLEPQQISNIAWSYSKVGLVSPHLFENLKRKSIQTIDKFLPIHISMLCYAFSLADIVPTDLYELISKMEICSFTPKAMAHIFWSFSLAELKSPINWLFWILDSDRISLLTMHELNLLISSFSLNFIKGFVLIKHSNSNDYNIINNNDLQKISISKALAIKDRDPENCVIEWNSSYHLLNIVQVRQENNFNDYDYFIWDTLDKLSTRLYEKFKGIREISDVVWMLTFIGKDTSKFIQKANKKLPNNLNQIFNYQNSQKSLGESCCNSIENISLVSNTCDSSPFSTCCNSESPDGSSTITSEKAHKDLDQVLTCTSKKYCSSEVQVSLISYSPTSINSDSNHLDSKNTNSISSILALFTYNILLVFIVLVF</sequence>
<dbReference type="GO" id="GO:0003723">
    <property type="term" value="F:RNA binding"/>
    <property type="evidence" value="ECO:0007669"/>
    <property type="project" value="TreeGrafter"/>
</dbReference>
<dbReference type="GO" id="GO:0035770">
    <property type="term" value="C:ribonucleoprotein granule"/>
    <property type="evidence" value="ECO:0007669"/>
    <property type="project" value="TreeGrafter"/>
</dbReference>
<dbReference type="EMBL" id="LN877949">
    <property type="protein sequence ID" value="CUV05016.1"/>
    <property type="molecule type" value="Genomic_DNA"/>
</dbReference>
<organism evidence="3">
    <name type="scientific">Cryptosporidium hominis</name>
    <dbReference type="NCBI Taxonomy" id="237895"/>
    <lineage>
        <taxon>Eukaryota</taxon>
        <taxon>Sar</taxon>
        <taxon>Alveolata</taxon>
        <taxon>Apicomplexa</taxon>
        <taxon>Conoidasida</taxon>
        <taxon>Coccidia</taxon>
        <taxon>Eucoccidiorida</taxon>
        <taxon>Eimeriorina</taxon>
        <taxon>Cryptosporidiidae</taxon>
        <taxon>Cryptosporidium</taxon>
    </lineage>
</organism>
<dbReference type="OrthoDB" id="442505at2759"/>
<feature type="transmembrane region" description="Helical" evidence="1">
    <location>
        <begin position="569"/>
        <end position="588"/>
    </location>
</feature>
<reference evidence="3" key="2">
    <citation type="submission" date="2015-08" db="EMBL/GenBank/DDBJ databases">
        <authorList>
            <person name="Babu N.S."/>
            <person name="Beckwith C.J."/>
            <person name="Beseler K.G."/>
            <person name="Brison A."/>
            <person name="Carone J.V."/>
            <person name="Caskin T.P."/>
            <person name="Diamond M."/>
            <person name="Durham M.E."/>
            <person name="Foxe J.M."/>
            <person name="Go M."/>
            <person name="Henderson B.A."/>
            <person name="Jones I.B."/>
            <person name="McGettigan J.A."/>
            <person name="Micheletti S.J."/>
            <person name="Nasrallah M.E."/>
            <person name="Ortiz D."/>
            <person name="Piller C.R."/>
            <person name="Privatt S.R."/>
            <person name="Schneider S.L."/>
            <person name="Sharp S."/>
            <person name="Smith T.C."/>
            <person name="Stanton J.D."/>
            <person name="Ullery H.E."/>
            <person name="Wilson R.J."/>
            <person name="Serrano M.G."/>
            <person name="Buck G."/>
            <person name="Lee V."/>
            <person name="Wang Y."/>
            <person name="Carvalho R."/>
            <person name="Voegtly L."/>
            <person name="Shi R."/>
            <person name="Duckworth R."/>
            <person name="Johnson A."/>
            <person name="Loviza R."/>
            <person name="Walstead R."/>
            <person name="Shah Z."/>
            <person name="Kiflezghi M."/>
            <person name="Wade K."/>
            <person name="Ball S.L."/>
            <person name="Bradley K.W."/>
            <person name="Asai D.J."/>
            <person name="Bowman C.A."/>
            <person name="Russell D.A."/>
            <person name="Pope W.H."/>
            <person name="Jacobs-Sera D."/>
            <person name="Hendrix R.W."/>
            <person name="Hatfull G.F."/>
        </authorList>
    </citation>
    <scope>NUCLEOTIDE SEQUENCE [LARGE SCALE GENOMIC DNA]</scope>
</reference>
<feature type="domain" description="RNA-editing substrate-binding complex 6 protein" evidence="2">
    <location>
        <begin position="124"/>
        <end position="306"/>
    </location>
</feature>
<reference evidence="4 5" key="1">
    <citation type="submission" date="2014-11" db="EMBL/GenBank/DDBJ databases">
        <title>Comparative genomic analysis of Cryptosporidium hominis reveals occurrence of genetic recombination in virulent subtypes.</title>
        <authorList>
            <person name="Guo Y."/>
            <person name="Tang K."/>
            <person name="Frace M."/>
            <person name="Li N."/>
            <person name="Roellig D.M."/>
            <person name="Sammons S."/>
            <person name="Knipe K."/>
            <person name="Rowe L."/>
            <person name="Feng Y."/>
            <person name="Xiao L."/>
        </authorList>
    </citation>
    <scope>NUCLEOTIDE SEQUENCE [LARGE SCALE GENOMIC DNA]</scope>
    <source>
        <strain evidence="4">30976</strain>
    </source>
</reference>
<dbReference type="AlphaFoldDB" id="A0A0S4TDC8"/>
<dbReference type="InterPro" id="IPR058917">
    <property type="entry name" value="RESC6_dom"/>
</dbReference>
<evidence type="ECO:0000256" key="1">
    <source>
        <dbReference type="SAM" id="Phobius"/>
    </source>
</evidence>
<dbReference type="EMBL" id="JTAI01000028">
    <property type="protein sequence ID" value="PPS92802.1"/>
    <property type="molecule type" value="Genomic_DNA"/>
</dbReference>
<dbReference type="VEuPathDB" id="CryptoDB:GY17_00002675"/>
<name>A0A0S4TDC8_CRYHO</name>
<reference evidence="4 5" key="3">
    <citation type="submission" date="2017-10" db="EMBL/GenBank/DDBJ databases">
        <title>Consistent, comparative and evidence-based genome annotation and re-annotation for the closely-related species, Cryptosporidium parvum, C. hominis and C. tyzzeri.</title>
        <authorList>
            <person name="Baptista R.P."/>
            <person name="Li Y."/>
            <person name="Sateriale A."/>
            <person name="Striepen B."/>
            <person name="Kissinger J.C."/>
        </authorList>
    </citation>
    <scope>NUCLEOTIDE SEQUENCE [LARGE SCALE GENOMIC DNA]</scope>
    <source>
        <strain evidence="4">30976</strain>
    </source>
</reference>
<dbReference type="InterPro" id="IPR050870">
    <property type="entry name" value="FAST_kinase"/>
</dbReference>
<dbReference type="GO" id="GO:0005759">
    <property type="term" value="C:mitochondrial matrix"/>
    <property type="evidence" value="ECO:0007669"/>
    <property type="project" value="TreeGrafter"/>
</dbReference>
<protein>
    <recommendedName>
        <fullName evidence="2">RNA-editing substrate-binding complex 6 protein domain-containing protein</fullName>
    </recommendedName>
</protein>
<keyword evidence="1" id="KW-1133">Transmembrane helix</keyword>
<gene>
    <name evidence="3" type="ORF">CHUDEA3_1520</name>
    <name evidence="4" type="ORF">GY17_00002675</name>
</gene>
<evidence type="ECO:0000313" key="5">
    <source>
        <dbReference type="Proteomes" id="UP001429100"/>
    </source>
</evidence>
<dbReference type="VEuPathDB" id="CryptoDB:ChTU502y2012_414g0325"/>
<dbReference type="PANTHER" id="PTHR21228:SF40">
    <property type="entry name" value="LD45607P"/>
    <property type="match status" value="1"/>
</dbReference>
<evidence type="ECO:0000313" key="4">
    <source>
        <dbReference type="EMBL" id="PPS92802.1"/>
    </source>
</evidence>
<dbReference type="GO" id="GO:0000963">
    <property type="term" value="P:mitochondrial RNA processing"/>
    <property type="evidence" value="ECO:0007669"/>
    <property type="project" value="TreeGrafter"/>
</dbReference>
<dbReference type="Pfam" id="PF26188">
    <property type="entry name" value="RESC6"/>
    <property type="match status" value="1"/>
</dbReference>
<evidence type="ECO:0000259" key="2">
    <source>
        <dbReference type="Pfam" id="PF26188"/>
    </source>
</evidence>
<accession>A0A0S4TDC8</accession>
<dbReference type="VEuPathDB" id="CryptoDB:Chro.30183"/>
<keyword evidence="5" id="KW-1185">Reference proteome</keyword>
<dbReference type="GO" id="GO:0044528">
    <property type="term" value="P:regulation of mitochondrial mRNA stability"/>
    <property type="evidence" value="ECO:0007669"/>
    <property type="project" value="TreeGrafter"/>
</dbReference>
<dbReference type="PANTHER" id="PTHR21228">
    <property type="entry name" value="FAST LEU-RICH DOMAIN-CONTAINING"/>
    <property type="match status" value="1"/>
</dbReference>